<keyword evidence="3" id="KW-1185">Reference proteome</keyword>
<dbReference type="SUPFAM" id="SSF81606">
    <property type="entry name" value="PP2C-like"/>
    <property type="match status" value="1"/>
</dbReference>
<dbReference type="InterPro" id="IPR007149">
    <property type="entry name" value="Leo1"/>
</dbReference>
<sequence length="646" mass="74529">MNVLNGFGWKRPVIHPVDQIIGHQLLISLFSPATLNPRSMRMISGSKFISSKDGKNPKTKRDVHVKVGQTFVIAHGSCQFVTDLVNNCFHIANKIKGFINPIDLLNHAYLETKVPGSSTACIITLNEWCLHAVNMGDNGFILLRNEEILYESPVQQHTYKTPYQLGKANDSPEEIKLTELEPGDIIIAGSAGLFNNLFTHEIKDLVINEIRKDPAPSPDMIAAEIAKNATERSIDKCRFTPYSKAAWLAGKRHKGGPLCIYHNRFHFRHERKRRRIYACHSLMNMIKVSNTMGIEPKPFDPKMYVEEDTFVTDESGSKKRMRLENNIVRWRNVKNPDGTTSYESNARFVRWSDGSLQLLIGNEVLDISVQDAQHDQSHLFLRHGKGILQSQGRILRKMRFMPSSLSSNSHRLLTALVDSRHKKVYKIKNCITDIDPEREKEEKEKAVSQTIRANQLLNRKREKVNRKYTQTVDRGRQLSPGFLEEALDEDDEPDYHDSHRHRRRFEDDLEMDTQAEKRIFNVKKGHKDIPHKSSLSAIKSSRRPVDFSDSEREESEYESDGEEDERSFSRKRAEEPEEEYAEEEEEEDEHDEEEAEANEESEEVEEPKQKGKEYAKRKGIESDEDSPPRKSASHRRMAFVYDSDEE</sequence>
<dbReference type="PANTHER" id="PTHR23146">
    <property type="entry name" value="LEO1 PROTEIN"/>
    <property type="match status" value="1"/>
</dbReference>
<feature type="compositionally biased region" description="Acidic residues" evidence="1">
    <location>
        <begin position="485"/>
        <end position="494"/>
    </location>
</feature>
<dbReference type="InterPro" id="IPR036457">
    <property type="entry name" value="PPM-type-like_dom_sf"/>
</dbReference>
<protein>
    <recommendedName>
        <fullName evidence="4">Protein-serine/threonine phosphatase</fullName>
    </recommendedName>
</protein>
<feature type="compositionally biased region" description="Acidic residues" evidence="1">
    <location>
        <begin position="575"/>
        <end position="605"/>
    </location>
</feature>
<evidence type="ECO:0000313" key="3">
    <source>
        <dbReference type="Proteomes" id="UP001227230"/>
    </source>
</evidence>
<gene>
    <name evidence="2" type="ORF">VitviT2T_026234</name>
</gene>
<proteinExistence type="predicted"/>
<dbReference type="Pfam" id="PF04004">
    <property type="entry name" value="Leo1"/>
    <property type="match status" value="1"/>
</dbReference>
<feature type="region of interest" description="Disordered" evidence="1">
    <location>
        <begin position="462"/>
        <end position="500"/>
    </location>
</feature>
<organism evidence="2 3">
    <name type="scientific">Vitis vinifera</name>
    <name type="common">Grape</name>
    <dbReference type="NCBI Taxonomy" id="29760"/>
    <lineage>
        <taxon>Eukaryota</taxon>
        <taxon>Viridiplantae</taxon>
        <taxon>Streptophyta</taxon>
        <taxon>Embryophyta</taxon>
        <taxon>Tracheophyta</taxon>
        <taxon>Spermatophyta</taxon>
        <taxon>Magnoliopsida</taxon>
        <taxon>eudicotyledons</taxon>
        <taxon>Gunneridae</taxon>
        <taxon>Pentapetalae</taxon>
        <taxon>rosids</taxon>
        <taxon>Vitales</taxon>
        <taxon>Vitaceae</taxon>
        <taxon>Viteae</taxon>
        <taxon>Vitis</taxon>
    </lineage>
</organism>
<dbReference type="Gene3D" id="3.60.40.10">
    <property type="entry name" value="PPM-type phosphatase domain"/>
    <property type="match status" value="1"/>
</dbReference>
<dbReference type="EMBL" id="CP126664">
    <property type="protein sequence ID" value="WKA08518.1"/>
    <property type="molecule type" value="Genomic_DNA"/>
</dbReference>
<accession>A0ABY9DN83</accession>
<name>A0ABY9DN83_VITVI</name>
<dbReference type="Proteomes" id="UP001227230">
    <property type="component" value="Chromosome 17"/>
</dbReference>
<dbReference type="PANTHER" id="PTHR23146:SF0">
    <property type="entry name" value="RNA POLYMERASE-ASSOCIATED PROTEIN LEO1"/>
    <property type="match status" value="1"/>
</dbReference>
<evidence type="ECO:0008006" key="4">
    <source>
        <dbReference type="Google" id="ProtNLM"/>
    </source>
</evidence>
<feature type="compositionally biased region" description="Basic and acidic residues" evidence="1">
    <location>
        <begin position="606"/>
        <end position="621"/>
    </location>
</feature>
<reference evidence="2 3" key="1">
    <citation type="journal article" date="2023" name="Hortic Res">
        <title>The complete reference genome for grapevine (Vitis vinifera L.) genetics and breeding.</title>
        <authorList>
            <person name="Shi X."/>
            <person name="Cao S."/>
            <person name="Wang X."/>
            <person name="Huang S."/>
            <person name="Wang Y."/>
            <person name="Liu Z."/>
            <person name="Liu W."/>
            <person name="Leng X."/>
            <person name="Peng Y."/>
            <person name="Wang N."/>
            <person name="Wang Y."/>
            <person name="Ma Z."/>
            <person name="Xu X."/>
            <person name="Zhang F."/>
            <person name="Xue H."/>
            <person name="Zhong H."/>
            <person name="Wang Y."/>
            <person name="Zhang K."/>
            <person name="Velt A."/>
            <person name="Avia K."/>
            <person name="Holtgrawe D."/>
            <person name="Grimplet J."/>
            <person name="Matus J.T."/>
            <person name="Ware D."/>
            <person name="Wu X."/>
            <person name="Wang H."/>
            <person name="Liu C."/>
            <person name="Fang Y."/>
            <person name="Rustenholz C."/>
            <person name="Cheng Z."/>
            <person name="Xiao H."/>
            <person name="Zhou Y."/>
        </authorList>
    </citation>
    <scope>NUCLEOTIDE SEQUENCE [LARGE SCALE GENOMIC DNA]</scope>
    <source>
        <strain evidence="3">cv. Pinot noir / PN40024</strain>
        <tissue evidence="2">Leaf</tissue>
    </source>
</reference>
<evidence type="ECO:0000313" key="2">
    <source>
        <dbReference type="EMBL" id="WKA08518.1"/>
    </source>
</evidence>
<feature type="region of interest" description="Disordered" evidence="1">
    <location>
        <begin position="520"/>
        <end position="646"/>
    </location>
</feature>
<evidence type="ECO:0000256" key="1">
    <source>
        <dbReference type="SAM" id="MobiDB-lite"/>
    </source>
</evidence>
<feature type="compositionally biased region" description="Acidic residues" evidence="1">
    <location>
        <begin position="551"/>
        <end position="565"/>
    </location>
</feature>